<evidence type="ECO:0000256" key="5">
    <source>
        <dbReference type="SAM" id="MobiDB-lite"/>
    </source>
</evidence>
<proteinExistence type="predicted"/>
<dbReference type="Gene3D" id="1.20.120.1810">
    <property type="match status" value="1"/>
</dbReference>
<keyword evidence="2" id="KW-0731">Sigma factor</keyword>
<comment type="caution">
    <text evidence="7">The sequence shown here is derived from an EMBL/GenBank/DDBJ whole genome shotgun (WGS) entry which is preliminary data.</text>
</comment>
<feature type="compositionally biased region" description="Polar residues" evidence="5">
    <location>
        <begin position="16"/>
        <end position="27"/>
    </location>
</feature>
<dbReference type="PRINTS" id="PR00046">
    <property type="entry name" value="SIGMA70FCT"/>
</dbReference>
<dbReference type="InterPro" id="IPR007627">
    <property type="entry name" value="RNA_pol_sigma70_r2"/>
</dbReference>
<dbReference type="InterPro" id="IPR014284">
    <property type="entry name" value="RNA_pol_sigma-70_dom"/>
</dbReference>
<evidence type="ECO:0000259" key="6">
    <source>
        <dbReference type="PROSITE" id="PS00715"/>
    </source>
</evidence>
<name>A0A542ZQX2_9ACTN</name>
<dbReference type="PROSITE" id="PS00715">
    <property type="entry name" value="SIGMA70_1"/>
    <property type="match status" value="1"/>
</dbReference>
<keyword evidence="3" id="KW-0238">DNA-binding</keyword>
<feature type="domain" description="RNA polymerase sigma-70" evidence="6">
    <location>
        <begin position="104"/>
        <end position="117"/>
    </location>
</feature>
<keyword evidence="1" id="KW-0805">Transcription regulation</keyword>
<dbReference type="PANTHER" id="PTHR30603">
    <property type="entry name" value="RNA POLYMERASE SIGMA FACTOR RPO"/>
    <property type="match status" value="1"/>
</dbReference>
<dbReference type="InterPro" id="IPR013324">
    <property type="entry name" value="RNA_pol_sigma_r3/r4-like"/>
</dbReference>
<dbReference type="NCBIfam" id="TIGR02937">
    <property type="entry name" value="sigma70-ECF"/>
    <property type="match status" value="1"/>
</dbReference>
<evidence type="ECO:0000313" key="7">
    <source>
        <dbReference type="EMBL" id="TQL62727.1"/>
    </source>
</evidence>
<protein>
    <submittedName>
        <fullName evidence="7">RNA polymerase primary sigma factor</fullName>
    </submittedName>
</protein>
<dbReference type="Pfam" id="PF04545">
    <property type="entry name" value="Sigma70_r4"/>
    <property type="match status" value="1"/>
</dbReference>
<evidence type="ECO:0000256" key="1">
    <source>
        <dbReference type="ARBA" id="ARBA00023015"/>
    </source>
</evidence>
<dbReference type="RefSeq" id="WP_142092532.1">
    <property type="nucleotide sequence ID" value="NZ_BAAAMD010000001.1"/>
</dbReference>
<organism evidence="7 8">
    <name type="scientific">Propioniferax innocua</name>
    <dbReference type="NCBI Taxonomy" id="1753"/>
    <lineage>
        <taxon>Bacteria</taxon>
        <taxon>Bacillati</taxon>
        <taxon>Actinomycetota</taxon>
        <taxon>Actinomycetes</taxon>
        <taxon>Propionibacteriales</taxon>
        <taxon>Propionibacteriaceae</taxon>
        <taxon>Propioniferax</taxon>
    </lineage>
</organism>
<dbReference type="InterPro" id="IPR000943">
    <property type="entry name" value="RNA_pol_sigma70"/>
</dbReference>
<dbReference type="InterPro" id="IPR013325">
    <property type="entry name" value="RNA_pol_sigma_r2"/>
</dbReference>
<gene>
    <name evidence="7" type="ORF">FB460_0515</name>
</gene>
<dbReference type="OrthoDB" id="3745243at2"/>
<dbReference type="SUPFAM" id="SSF88946">
    <property type="entry name" value="Sigma2 domain of RNA polymerase sigma factors"/>
    <property type="match status" value="1"/>
</dbReference>
<dbReference type="Gene3D" id="1.10.10.10">
    <property type="entry name" value="Winged helix-like DNA-binding domain superfamily/Winged helix DNA-binding domain"/>
    <property type="match status" value="2"/>
</dbReference>
<dbReference type="SUPFAM" id="SSF88659">
    <property type="entry name" value="Sigma3 and sigma4 domains of RNA polymerase sigma factors"/>
    <property type="match status" value="2"/>
</dbReference>
<dbReference type="PANTHER" id="PTHR30603:SF47">
    <property type="entry name" value="RNA POLYMERASE SIGMA FACTOR SIGD, CHLOROPLASTIC"/>
    <property type="match status" value="1"/>
</dbReference>
<feature type="region of interest" description="Disordered" evidence="5">
    <location>
        <begin position="1"/>
        <end position="27"/>
    </location>
</feature>
<dbReference type="AlphaFoldDB" id="A0A542ZQX2"/>
<keyword evidence="4" id="KW-0804">Transcription</keyword>
<evidence type="ECO:0000256" key="3">
    <source>
        <dbReference type="ARBA" id="ARBA00023125"/>
    </source>
</evidence>
<reference evidence="7 8" key="1">
    <citation type="submission" date="2019-06" db="EMBL/GenBank/DDBJ databases">
        <title>Sequencing the genomes of 1000 actinobacteria strains.</title>
        <authorList>
            <person name="Klenk H.-P."/>
        </authorList>
    </citation>
    <scope>NUCLEOTIDE SEQUENCE [LARGE SCALE GENOMIC DNA]</scope>
    <source>
        <strain evidence="7 8">DSM 8251</strain>
    </source>
</reference>
<evidence type="ECO:0000256" key="2">
    <source>
        <dbReference type="ARBA" id="ARBA00023082"/>
    </source>
</evidence>
<dbReference type="EMBL" id="VFOR01000001">
    <property type="protein sequence ID" value="TQL62727.1"/>
    <property type="molecule type" value="Genomic_DNA"/>
</dbReference>
<keyword evidence="8" id="KW-1185">Reference proteome</keyword>
<dbReference type="GO" id="GO:0006352">
    <property type="term" value="P:DNA-templated transcription initiation"/>
    <property type="evidence" value="ECO:0007669"/>
    <property type="project" value="InterPro"/>
</dbReference>
<dbReference type="GO" id="GO:0003677">
    <property type="term" value="F:DNA binding"/>
    <property type="evidence" value="ECO:0007669"/>
    <property type="project" value="UniProtKB-KW"/>
</dbReference>
<dbReference type="InterPro" id="IPR050239">
    <property type="entry name" value="Sigma-70_RNA_pol_init_factors"/>
</dbReference>
<dbReference type="Proteomes" id="UP000316196">
    <property type="component" value="Unassembled WGS sequence"/>
</dbReference>
<evidence type="ECO:0000313" key="8">
    <source>
        <dbReference type="Proteomes" id="UP000316196"/>
    </source>
</evidence>
<dbReference type="InterPro" id="IPR036388">
    <property type="entry name" value="WH-like_DNA-bd_sf"/>
</dbReference>
<sequence>MDITHLPTATDVSADRSGSGTYRWSQDQSLTQSEEDELIRTIEIGTLAAAALDGQLRSTATRRELGILVAEGQRARERYLTGNLGLVLYFANRAAHRFCGSVDDLVQEGFLGLVQAMERFDPDAGVRFATYASSWIRAAIDDAVRRESGLGRHTARGLRRLQRVEVELEQEQGRRPRLEELAARTGRSLTWVSEMVAHAPPLSLDDIVPDVLPGRPDPGADDRRLYAWVASAIETLPEDEGEVVRRRFGLDGEPPRSLEAVAAGLRMSKRRCRRLEQSALARLRVLPEAA</sequence>
<dbReference type="InterPro" id="IPR007630">
    <property type="entry name" value="RNA_pol_sigma70_r4"/>
</dbReference>
<dbReference type="Pfam" id="PF04542">
    <property type="entry name" value="Sigma70_r2"/>
    <property type="match status" value="1"/>
</dbReference>
<dbReference type="GO" id="GO:0016987">
    <property type="term" value="F:sigma factor activity"/>
    <property type="evidence" value="ECO:0007669"/>
    <property type="project" value="UniProtKB-KW"/>
</dbReference>
<accession>A0A542ZQX2</accession>
<evidence type="ECO:0000256" key="4">
    <source>
        <dbReference type="ARBA" id="ARBA00023163"/>
    </source>
</evidence>